<accession>A0A9Q3DR94</accession>
<dbReference type="EMBL" id="AVOT02019253">
    <property type="protein sequence ID" value="MBW0506722.1"/>
    <property type="molecule type" value="Genomic_DNA"/>
</dbReference>
<sequence length="117" mass="13379">MTPSRSHWVFSFTVLLQRNTGSSFSLDTQEEVPKTIFQVSMLHQSTLATTFIQYSMDSSRPVFSIIHHGKIIQPSSTLIWARYTFHQTINAASSIQYRPASTLKESIYQPFTYTSLP</sequence>
<keyword evidence="2" id="KW-1185">Reference proteome</keyword>
<proteinExistence type="predicted"/>
<evidence type="ECO:0000313" key="2">
    <source>
        <dbReference type="Proteomes" id="UP000765509"/>
    </source>
</evidence>
<comment type="caution">
    <text evidence="1">The sequence shown here is derived from an EMBL/GenBank/DDBJ whole genome shotgun (WGS) entry which is preliminary data.</text>
</comment>
<gene>
    <name evidence="1" type="ORF">O181_046437</name>
</gene>
<organism evidence="1 2">
    <name type="scientific">Austropuccinia psidii MF-1</name>
    <dbReference type="NCBI Taxonomy" id="1389203"/>
    <lineage>
        <taxon>Eukaryota</taxon>
        <taxon>Fungi</taxon>
        <taxon>Dikarya</taxon>
        <taxon>Basidiomycota</taxon>
        <taxon>Pucciniomycotina</taxon>
        <taxon>Pucciniomycetes</taxon>
        <taxon>Pucciniales</taxon>
        <taxon>Sphaerophragmiaceae</taxon>
        <taxon>Austropuccinia</taxon>
    </lineage>
</organism>
<evidence type="ECO:0000313" key="1">
    <source>
        <dbReference type="EMBL" id="MBW0506722.1"/>
    </source>
</evidence>
<dbReference type="Proteomes" id="UP000765509">
    <property type="component" value="Unassembled WGS sequence"/>
</dbReference>
<protein>
    <submittedName>
        <fullName evidence="1">Uncharacterized protein</fullName>
    </submittedName>
</protein>
<reference evidence="1" key="1">
    <citation type="submission" date="2021-03" db="EMBL/GenBank/DDBJ databases">
        <title>Draft genome sequence of rust myrtle Austropuccinia psidii MF-1, a brazilian biotype.</title>
        <authorList>
            <person name="Quecine M.C."/>
            <person name="Pachon D.M.R."/>
            <person name="Bonatelli M.L."/>
            <person name="Correr F.H."/>
            <person name="Franceschini L.M."/>
            <person name="Leite T.F."/>
            <person name="Margarido G.R.A."/>
            <person name="Almeida C.A."/>
            <person name="Ferrarezi J.A."/>
            <person name="Labate C.A."/>
        </authorList>
    </citation>
    <scope>NUCLEOTIDE SEQUENCE</scope>
    <source>
        <strain evidence="1">MF-1</strain>
    </source>
</reference>
<name>A0A9Q3DR94_9BASI</name>
<dbReference type="AlphaFoldDB" id="A0A9Q3DR94"/>